<dbReference type="RefSeq" id="WP_107957247.1">
    <property type="nucleotide sequence ID" value="NZ_QAOG01000002.1"/>
</dbReference>
<evidence type="ECO:0000313" key="3">
    <source>
        <dbReference type="EMBL" id="PTQ61038.1"/>
    </source>
</evidence>
<accession>A0A2T5GP50</accession>
<dbReference type="EMBL" id="QAOG01000002">
    <property type="protein sequence ID" value="PTQ61038.1"/>
    <property type="molecule type" value="Genomic_DNA"/>
</dbReference>
<dbReference type="Gene3D" id="3.40.50.850">
    <property type="entry name" value="Isochorismatase-like"/>
    <property type="match status" value="1"/>
</dbReference>
<dbReference type="Proteomes" id="UP000244189">
    <property type="component" value="Unassembled WGS sequence"/>
</dbReference>
<evidence type="ECO:0000313" key="4">
    <source>
        <dbReference type="Proteomes" id="UP000244189"/>
    </source>
</evidence>
<gene>
    <name evidence="3" type="ORF">C8J26_1356</name>
</gene>
<evidence type="ECO:0000256" key="2">
    <source>
        <dbReference type="ARBA" id="ARBA00022801"/>
    </source>
</evidence>
<dbReference type="InterPro" id="IPR036380">
    <property type="entry name" value="Isochorismatase-like_sf"/>
</dbReference>
<proteinExistence type="inferred from homology"/>
<name>A0A2T5GP50_9SPHN</name>
<protein>
    <submittedName>
        <fullName evidence="3">Nicotinamidase/pyrazinamidase</fullName>
    </submittedName>
</protein>
<reference evidence="3 4" key="1">
    <citation type="submission" date="2018-04" db="EMBL/GenBank/DDBJ databases">
        <title>Genomic Encyclopedia of Type Strains, Phase III (KMG-III): the genomes of soil and plant-associated and newly described type strains.</title>
        <authorList>
            <person name="Whitman W."/>
        </authorList>
    </citation>
    <scope>NUCLEOTIDE SEQUENCE [LARGE SCALE GENOMIC DNA]</scope>
    <source>
        <strain evidence="3 4">MA101b</strain>
    </source>
</reference>
<dbReference type="PANTHER" id="PTHR11080">
    <property type="entry name" value="PYRAZINAMIDASE/NICOTINAMIDASE"/>
    <property type="match status" value="1"/>
</dbReference>
<dbReference type="InterPro" id="IPR052347">
    <property type="entry name" value="Isochorismatase_Nicotinamidase"/>
</dbReference>
<dbReference type="GO" id="GO:0016787">
    <property type="term" value="F:hydrolase activity"/>
    <property type="evidence" value="ECO:0007669"/>
    <property type="project" value="UniProtKB-KW"/>
</dbReference>
<dbReference type="PANTHER" id="PTHR11080:SF2">
    <property type="entry name" value="LD05707P"/>
    <property type="match status" value="1"/>
</dbReference>
<keyword evidence="4" id="KW-1185">Reference proteome</keyword>
<comment type="caution">
    <text evidence="3">The sequence shown here is derived from an EMBL/GenBank/DDBJ whole genome shotgun (WGS) entry which is preliminary data.</text>
</comment>
<evidence type="ECO:0000256" key="1">
    <source>
        <dbReference type="ARBA" id="ARBA00006336"/>
    </source>
</evidence>
<keyword evidence="2" id="KW-0378">Hydrolase</keyword>
<dbReference type="SUPFAM" id="SSF52499">
    <property type="entry name" value="Isochorismatase-like hydrolases"/>
    <property type="match status" value="1"/>
</dbReference>
<dbReference type="AlphaFoldDB" id="A0A2T5GP50"/>
<comment type="similarity">
    <text evidence="1">Belongs to the isochorismatase family.</text>
</comment>
<sequence>MSRFVVVVDTQWDFMAGEGALSVAGAAALVAPMQAWLSALQPADVAGVLFTFDTHFRETYAASPEAAMFPIHCVRDTPGWANMLDIALLDPAIPAWRIEKGVFDMWAEPGLAIEDARDPGAPSIPREAFFSRLAAQHTTDVMVIGVAADYCVRWAVEGLVERGFAVTVPAGLTRGIERQIDTVAAEDFAGRRLTISTSPA</sequence>
<organism evidence="3 4">
    <name type="scientific">Sphingomonas aurantiaca</name>
    <dbReference type="NCBI Taxonomy" id="185949"/>
    <lineage>
        <taxon>Bacteria</taxon>
        <taxon>Pseudomonadati</taxon>
        <taxon>Pseudomonadota</taxon>
        <taxon>Alphaproteobacteria</taxon>
        <taxon>Sphingomonadales</taxon>
        <taxon>Sphingomonadaceae</taxon>
        <taxon>Sphingomonas</taxon>
    </lineage>
</organism>